<evidence type="ECO:0000313" key="3">
    <source>
        <dbReference type="Proteomes" id="UP001444071"/>
    </source>
</evidence>
<comment type="caution">
    <text evidence="2">The sequence shown here is derived from an EMBL/GenBank/DDBJ whole genome shotgun (WGS) entry which is preliminary data.</text>
</comment>
<proteinExistence type="predicted"/>
<reference evidence="2 3" key="1">
    <citation type="submission" date="2021-06" db="EMBL/GenBank/DDBJ databases">
        <authorList>
            <person name="Palmer J.M."/>
        </authorList>
    </citation>
    <scope>NUCLEOTIDE SEQUENCE [LARGE SCALE GENOMIC DNA]</scope>
    <source>
        <strain evidence="2 3">XR_2019</strain>
        <tissue evidence="2">Muscle</tissue>
    </source>
</reference>
<sequence>MCECTDWSTREGECVCFQRFPLSCSTSQSDSSSNSRLLCSLLNCGENPPGKRSDPHTLTHGVTATCDERSHAPGLHNKTETGKWRKMSKKRGQEGEKETPGGAFPCLQRRAGLLEFLTSRQLSRGLLCSKVTVLTRPTHCRLCSRVRVCVHVRELCNSFVRFIRTAAACQIDAQAL</sequence>
<name>A0ABV0X4U0_9TELE</name>
<protein>
    <submittedName>
        <fullName evidence="2">Uncharacterized protein</fullName>
    </submittedName>
</protein>
<accession>A0ABV0X4U0</accession>
<keyword evidence="3" id="KW-1185">Reference proteome</keyword>
<feature type="region of interest" description="Disordered" evidence="1">
    <location>
        <begin position="68"/>
        <end position="101"/>
    </location>
</feature>
<dbReference type="EMBL" id="JAHRIM010090472">
    <property type="protein sequence ID" value="MEQ2276855.1"/>
    <property type="molecule type" value="Genomic_DNA"/>
</dbReference>
<organism evidence="2 3">
    <name type="scientific">Xenotaenia resolanae</name>
    <dbReference type="NCBI Taxonomy" id="208358"/>
    <lineage>
        <taxon>Eukaryota</taxon>
        <taxon>Metazoa</taxon>
        <taxon>Chordata</taxon>
        <taxon>Craniata</taxon>
        <taxon>Vertebrata</taxon>
        <taxon>Euteleostomi</taxon>
        <taxon>Actinopterygii</taxon>
        <taxon>Neopterygii</taxon>
        <taxon>Teleostei</taxon>
        <taxon>Neoteleostei</taxon>
        <taxon>Acanthomorphata</taxon>
        <taxon>Ovalentaria</taxon>
        <taxon>Atherinomorphae</taxon>
        <taxon>Cyprinodontiformes</taxon>
        <taxon>Goodeidae</taxon>
        <taxon>Xenotaenia</taxon>
    </lineage>
</organism>
<gene>
    <name evidence="2" type="ORF">XENORESO_012629</name>
</gene>
<evidence type="ECO:0000313" key="2">
    <source>
        <dbReference type="EMBL" id="MEQ2276855.1"/>
    </source>
</evidence>
<dbReference type="Proteomes" id="UP001444071">
    <property type="component" value="Unassembled WGS sequence"/>
</dbReference>
<feature type="compositionally biased region" description="Basic and acidic residues" evidence="1">
    <location>
        <begin position="68"/>
        <end position="83"/>
    </location>
</feature>
<evidence type="ECO:0000256" key="1">
    <source>
        <dbReference type="SAM" id="MobiDB-lite"/>
    </source>
</evidence>